<evidence type="ECO:0000313" key="1">
    <source>
        <dbReference type="EMBL" id="TDT86419.1"/>
    </source>
</evidence>
<accession>A0AA94PRC8</accession>
<evidence type="ECO:0000313" key="2">
    <source>
        <dbReference type="Proteomes" id="UP000295506"/>
    </source>
</evidence>
<proteinExistence type="predicted"/>
<organism evidence="1 2">
    <name type="scientific">Pseudodesulfovibrio indicus</name>
    <dbReference type="NCBI Taxonomy" id="1716143"/>
    <lineage>
        <taxon>Bacteria</taxon>
        <taxon>Pseudomonadati</taxon>
        <taxon>Thermodesulfobacteriota</taxon>
        <taxon>Desulfovibrionia</taxon>
        <taxon>Desulfovibrionales</taxon>
        <taxon>Desulfovibrionaceae</taxon>
    </lineage>
</organism>
<reference evidence="1 2" key="1">
    <citation type="submission" date="2019-03" db="EMBL/GenBank/DDBJ databases">
        <title>Genomic Encyclopedia of Type Strains, Phase IV (KMG-IV): sequencing the most valuable type-strain genomes for metagenomic binning, comparative biology and taxonomic classification.</title>
        <authorList>
            <person name="Goeker M."/>
        </authorList>
    </citation>
    <scope>NUCLEOTIDE SEQUENCE [LARGE SCALE GENOMIC DNA]</scope>
    <source>
        <strain evidence="1 2">DSM 101483</strain>
    </source>
</reference>
<protein>
    <submittedName>
        <fullName evidence="1">Uncharacterized protein</fullName>
    </submittedName>
</protein>
<name>A0AA94PRC8_9BACT</name>
<dbReference type="AlphaFoldDB" id="A0AA94PRC8"/>
<dbReference type="EMBL" id="SOBK01000013">
    <property type="protein sequence ID" value="TDT86419.1"/>
    <property type="molecule type" value="Genomic_DNA"/>
</dbReference>
<gene>
    <name evidence="1" type="ORF">EDC59_11395</name>
</gene>
<sequence length="149" mass="16027">MSRKPQKLGAGMVQLTLPLSSLPSQERGAESLRASGAVKEALRQALDRCGLSRDTVADELTRLTGETVTVHTVNNWAAQGKSERRIPLDQLAALSIVTGDPGIARAALEPAGLVVLDKDQAIYYELGLVEAEAKQRAEARKAAWAKLKR</sequence>
<dbReference type="Proteomes" id="UP000295506">
    <property type="component" value="Unassembled WGS sequence"/>
</dbReference>
<comment type="caution">
    <text evidence="1">The sequence shown here is derived from an EMBL/GenBank/DDBJ whole genome shotgun (WGS) entry which is preliminary data.</text>
</comment>